<dbReference type="EMBL" id="KV426527">
    <property type="protein sequence ID" value="KZV80047.1"/>
    <property type="molecule type" value="Genomic_DNA"/>
</dbReference>
<organism evidence="2 3">
    <name type="scientific">Exidia glandulosa HHB12029</name>
    <dbReference type="NCBI Taxonomy" id="1314781"/>
    <lineage>
        <taxon>Eukaryota</taxon>
        <taxon>Fungi</taxon>
        <taxon>Dikarya</taxon>
        <taxon>Basidiomycota</taxon>
        <taxon>Agaricomycotina</taxon>
        <taxon>Agaricomycetes</taxon>
        <taxon>Auriculariales</taxon>
        <taxon>Exidiaceae</taxon>
        <taxon>Exidia</taxon>
    </lineage>
</organism>
<sequence length="99" mass="10315">MPPCALRGYTEPAPTSCRGRAAARSSRRRGRGRVLSRRTGGPAAPTARQGPASCGGAQSNGAMVVGRERDVSSRRTELRAVPPGISARDSPQQRSGTAE</sequence>
<evidence type="ECO:0000313" key="3">
    <source>
        <dbReference type="Proteomes" id="UP000077266"/>
    </source>
</evidence>
<keyword evidence="3" id="KW-1185">Reference proteome</keyword>
<accession>A0A165B897</accession>
<dbReference type="Proteomes" id="UP000077266">
    <property type="component" value="Unassembled WGS sequence"/>
</dbReference>
<gene>
    <name evidence="2" type="ORF">EXIGLDRAFT_817593</name>
</gene>
<feature type="compositionally biased region" description="Basic residues" evidence="1">
    <location>
        <begin position="25"/>
        <end position="36"/>
    </location>
</feature>
<feature type="compositionally biased region" description="Basic and acidic residues" evidence="1">
    <location>
        <begin position="66"/>
        <end position="78"/>
    </location>
</feature>
<feature type="region of interest" description="Disordered" evidence="1">
    <location>
        <begin position="1"/>
        <end position="99"/>
    </location>
</feature>
<dbReference type="AlphaFoldDB" id="A0A165B897"/>
<reference evidence="2 3" key="1">
    <citation type="journal article" date="2016" name="Mol. Biol. Evol.">
        <title>Comparative Genomics of Early-Diverging Mushroom-Forming Fungi Provides Insights into the Origins of Lignocellulose Decay Capabilities.</title>
        <authorList>
            <person name="Nagy L.G."/>
            <person name="Riley R."/>
            <person name="Tritt A."/>
            <person name="Adam C."/>
            <person name="Daum C."/>
            <person name="Floudas D."/>
            <person name="Sun H."/>
            <person name="Yadav J.S."/>
            <person name="Pangilinan J."/>
            <person name="Larsson K.H."/>
            <person name="Matsuura K."/>
            <person name="Barry K."/>
            <person name="Labutti K."/>
            <person name="Kuo R."/>
            <person name="Ohm R.A."/>
            <person name="Bhattacharya S.S."/>
            <person name="Shirouzu T."/>
            <person name="Yoshinaga Y."/>
            <person name="Martin F.M."/>
            <person name="Grigoriev I.V."/>
            <person name="Hibbett D.S."/>
        </authorList>
    </citation>
    <scope>NUCLEOTIDE SEQUENCE [LARGE SCALE GENOMIC DNA]</scope>
    <source>
        <strain evidence="2 3">HHB12029</strain>
    </source>
</reference>
<proteinExistence type="predicted"/>
<name>A0A165B897_EXIGL</name>
<feature type="compositionally biased region" description="Polar residues" evidence="1">
    <location>
        <begin position="89"/>
        <end position="99"/>
    </location>
</feature>
<dbReference type="InParanoid" id="A0A165B897"/>
<protein>
    <submittedName>
        <fullName evidence="2">Uncharacterized protein</fullName>
    </submittedName>
</protein>
<evidence type="ECO:0000256" key="1">
    <source>
        <dbReference type="SAM" id="MobiDB-lite"/>
    </source>
</evidence>
<evidence type="ECO:0000313" key="2">
    <source>
        <dbReference type="EMBL" id="KZV80047.1"/>
    </source>
</evidence>